<dbReference type="GO" id="GO:0009279">
    <property type="term" value="C:cell outer membrane"/>
    <property type="evidence" value="ECO:0007669"/>
    <property type="project" value="UniProtKB-SubCell"/>
</dbReference>
<evidence type="ECO:0000256" key="8">
    <source>
        <dbReference type="PROSITE-ProRule" id="PRU01360"/>
    </source>
</evidence>
<dbReference type="InterPro" id="IPR036942">
    <property type="entry name" value="Beta-barrel_TonB_sf"/>
</dbReference>
<dbReference type="EMBL" id="MOAZ01000002">
    <property type="protein sequence ID" value="ROM57101.1"/>
    <property type="molecule type" value="Genomic_DNA"/>
</dbReference>
<evidence type="ECO:0000313" key="11">
    <source>
        <dbReference type="EMBL" id="ROM57101.1"/>
    </source>
</evidence>
<keyword evidence="5" id="KW-0798">TonB box</keyword>
<feature type="short sequence motif" description="TonB C-terminal box" evidence="9">
    <location>
        <begin position="95"/>
        <end position="112"/>
    </location>
</feature>
<dbReference type="InterPro" id="IPR010917">
    <property type="entry name" value="TonB_rcpt_CS"/>
</dbReference>
<dbReference type="PROSITE" id="PS52016">
    <property type="entry name" value="TONB_DEPENDENT_REC_3"/>
    <property type="match status" value="1"/>
</dbReference>
<comment type="similarity">
    <text evidence="8">Belongs to the TonB-dependent receptor family.</text>
</comment>
<gene>
    <name evidence="11" type="ORF">BK649_02630</name>
</gene>
<comment type="caution">
    <text evidence="11">The sequence shown here is derived from an EMBL/GenBank/DDBJ whole genome shotgun (WGS) entry which is preliminary data.</text>
</comment>
<evidence type="ECO:0000256" key="1">
    <source>
        <dbReference type="ARBA" id="ARBA00004571"/>
    </source>
</evidence>
<evidence type="ECO:0000256" key="4">
    <source>
        <dbReference type="ARBA" id="ARBA00022692"/>
    </source>
</evidence>
<dbReference type="PANTHER" id="PTHR32552">
    <property type="entry name" value="FERRICHROME IRON RECEPTOR-RELATED"/>
    <property type="match status" value="1"/>
</dbReference>
<dbReference type="Proteomes" id="UP000283389">
    <property type="component" value="Unassembled WGS sequence"/>
</dbReference>
<proteinExistence type="inferred from homology"/>
<dbReference type="SUPFAM" id="SSF56935">
    <property type="entry name" value="Porins"/>
    <property type="match status" value="1"/>
</dbReference>
<evidence type="ECO:0000256" key="6">
    <source>
        <dbReference type="ARBA" id="ARBA00023136"/>
    </source>
</evidence>
<keyword evidence="2 8" id="KW-0813">Transport</keyword>
<dbReference type="Gene3D" id="2.40.170.20">
    <property type="entry name" value="TonB-dependent receptor, beta-barrel domain"/>
    <property type="match status" value="1"/>
</dbReference>
<evidence type="ECO:0000256" key="9">
    <source>
        <dbReference type="PROSITE-ProRule" id="PRU10144"/>
    </source>
</evidence>
<comment type="subcellular location">
    <subcellularLocation>
        <location evidence="1 8">Cell outer membrane</location>
        <topology evidence="1 8">Multi-pass membrane protein</topology>
    </subcellularLocation>
</comment>
<feature type="domain" description="TonB-dependent receptor-like beta-barrel" evidence="10">
    <location>
        <begin position="5"/>
        <end position="81"/>
    </location>
</feature>
<dbReference type="AlphaFoldDB" id="A0A423FHD0"/>
<dbReference type="PANTHER" id="PTHR32552:SF74">
    <property type="entry name" value="HYDROXAMATE SIDEROPHORE RECEPTOR FHUE"/>
    <property type="match status" value="1"/>
</dbReference>
<reference evidence="11 12" key="1">
    <citation type="submission" date="2016-10" db="EMBL/GenBank/DDBJ databases">
        <title>Comparative genome analysis of multiple Pseudomonas spp. focuses on biocontrol and plant growth promoting traits.</title>
        <authorList>
            <person name="Tao X.-Y."/>
            <person name="Taylor C.G."/>
        </authorList>
    </citation>
    <scope>NUCLEOTIDE SEQUENCE [LARGE SCALE GENOMIC DNA]</scope>
    <source>
        <strain evidence="11 12">36C8</strain>
    </source>
</reference>
<evidence type="ECO:0000256" key="2">
    <source>
        <dbReference type="ARBA" id="ARBA00022448"/>
    </source>
</evidence>
<keyword evidence="6 8" id="KW-0472">Membrane</keyword>
<evidence type="ECO:0000259" key="10">
    <source>
        <dbReference type="Pfam" id="PF00593"/>
    </source>
</evidence>
<evidence type="ECO:0000256" key="7">
    <source>
        <dbReference type="ARBA" id="ARBA00023237"/>
    </source>
</evidence>
<evidence type="ECO:0000256" key="5">
    <source>
        <dbReference type="ARBA" id="ARBA00023077"/>
    </source>
</evidence>
<dbReference type="InterPro" id="IPR000531">
    <property type="entry name" value="Beta-barrel_TonB"/>
</dbReference>
<dbReference type="Pfam" id="PF00593">
    <property type="entry name" value="TonB_dep_Rec_b-barrel"/>
    <property type="match status" value="1"/>
</dbReference>
<dbReference type="GO" id="GO:0015344">
    <property type="term" value="F:siderophore uptake transmembrane transporter activity"/>
    <property type="evidence" value="ECO:0007669"/>
    <property type="project" value="TreeGrafter"/>
</dbReference>
<sequence>MQVNQPINLFKLGTTYRLPDTLNRLTVGGNVTWQSEMYATTQINYTGPYYKAVQDPFAVVGLLANYQVDEHLSVGLNVNNLFDKKYYDGMGTFNSGSYGEPRNAMVNAKWKF</sequence>
<dbReference type="InterPro" id="IPR039426">
    <property type="entry name" value="TonB-dep_rcpt-like"/>
</dbReference>
<protein>
    <recommendedName>
        <fullName evidence="10">TonB-dependent receptor-like beta-barrel domain-containing protein</fullName>
    </recommendedName>
</protein>
<evidence type="ECO:0000313" key="12">
    <source>
        <dbReference type="Proteomes" id="UP000283389"/>
    </source>
</evidence>
<keyword evidence="3 8" id="KW-1134">Transmembrane beta strand</keyword>
<keyword evidence="4 8" id="KW-0812">Transmembrane</keyword>
<accession>A0A423FHD0</accession>
<name>A0A423FHD0_9PSED</name>
<evidence type="ECO:0000256" key="3">
    <source>
        <dbReference type="ARBA" id="ARBA00022452"/>
    </source>
</evidence>
<dbReference type="PROSITE" id="PS01156">
    <property type="entry name" value="TONB_DEPENDENT_REC_2"/>
    <property type="match status" value="1"/>
</dbReference>
<keyword evidence="7 8" id="KW-0998">Cell outer membrane</keyword>
<organism evidence="11 12">
    <name type="scientific">Pseudomonas canadensis</name>
    <dbReference type="NCBI Taxonomy" id="915099"/>
    <lineage>
        <taxon>Bacteria</taxon>
        <taxon>Pseudomonadati</taxon>
        <taxon>Pseudomonadota</taxon>
        <taxon>Gammaproteobacteria</taxon>
        <taxon>Pseudomonadales</taxon>
        <taxon>Pseudomonadaceae</taxon>
        <taxon>Pseudomonas</taxon>
    </lineage>
</organism>